<comment type="caution">
    <text evidence="1">The sequence shown here is derived from an EMBL/GenBank/DDBJ whole genome shotgun (WGS) entry which is preliminary data.</text>
</comment>
<gene>
    <name evidence="1" type="ORF">LCGC14_1443390</name>
</gene>
<organism evidence="1">
    <name type="scientific">marine sediment metagenome</name>
    <dbReference type="NCBI Taxonomy" id="412755"/>
    <lineage>
        <taxon>unclassified sequences</taxon>
        <taxon>metagenomes</taxon>
        <taxon>ecological metagenomes</taxon>
    </lineage>
</organism>
<dbReference type="EMBL" id="LAZR01009865">
    <property type="protein sequence ID" value="KKM70173.1"/>
    <property type="molecule type" value="Genomic_DNA"/>
</dbReference>
<name>A0A0F9JKL6_9ZZZZ</name>
<accession>A0A0F9JKL6</accession>
<protein>
    <submittedName>
        <fullName evidence="1">Uncharacterized protein</fullName>
    </submittedName>
</protein>
<dbReference type="AlphaFoldDB" id="A0A0F9JKL6"/>
<reference evidence="1" key="1">
    <citation type="journal article" date="2015" name="Nature">
        <title>Complex archaea that bridge the gap between prokaryotes and eukaryotes.</title>
        <authorList>
            <person name="Spang A."/>
            <person name="Saw J.H."/>
            <person name="Jorgensen S.L."/>
            <person name="Zaremba-Niedzwiedzka K."/>
            <person name="Martijn J."/>
            <person name="Lind A.E."/>
            <person name="van Eijk R."/>
            <person name="Schleper C."/>
            <person name="Guy L."/>
            <person name="Ettema T.J."/>
        </authorList>
    </citation>
    <scope>NUCLEOTIDE SEQUENCE</scope>
</reference>
<proteinExistence type="predicted"/>
<evidence type="ECO:0000313" key="1">
    <source>
        <dbReference type="EMBL" id="KKM70173.1"/>
    </source>
</evidence>
<sequence length="223" mass="23996">MGDFFGVGEIVSSVIEAGVDVGKGIYGAVQFKKGRKEMLSAIEDIKYSRPGEYAEIMRLLTNRTRGIGSRRESIEDRIRTTTASAIPGVSQLADSPVAALTAFSGVKQREQQAIADLGIQFEGIRDEAILGEVKGLEMGAGFSEKEQYWNDMYKNMIRANMGASRMGAGTNMMWGGMEGLGATALDYAGTKYLSSVYNPQSTSQLGGKPWGPGFDPGIALENQ</sequence>